<dbReference type="Proteomes" id="UP001217417">
    <property type="component" value="Unassembled WGS sequence"/>
</dbReference>
<dbReference type="RefSeq" id="XP_056045402.1">
    <property type="nucleotide sequence ID" value="XM_056191488.1"/>
</dbReference>
<dbReference type="GeneID" id="80886654"/>
<evidence type="ECO:0000259" key="2">
    <source>
        <dbReference type="Pfam" id="PF07859"/>
    </source>
</evidence>
<protein>
    <submittedName>
        <fullName evidence="3">Alpha/Beta hydrolase protein</fullName>
    </submittedName>
</protein>
<comment type="caution">
    <text evidence="3">The sequence shown here is derived from an EMBL/GenBank/DDBJ whole genome shotgun (WGS) entry which is preliminary data.</text>
</comment>
<evidence type="ECO:0000313" key="4">
    <source>
        <dbReference type="Proteomes" id="UP001217417"/>
    </source>
</evidence>
<feature type="domain" description="Alpha/beta hydrolase fold-3" evidence="2">
    <location>
        <begin position="42"/>
        <end position="184"/>
    </location>
</feature>
<dbReference type="GO" id="GO:0016787">
    <property type="term" value="F:hydrolase activity"/>
    <property type="evidence" value="ECO:0007669"/>
    <property type="project" value="UniProtKB-KW"/>
</dbReference>
<reference evidence="3" key="1">
    <citation type="submission" date="2023-03" db="EMBL/GenBank/DDBJ databases">
        <title>Near-Complete genome sequence of Lipomyces tetrasporous NRRL Y-64009, an oleaginous yeast capable of growing on lignocellulosic hydrolysates.</title>
        <authorList>
            <consortium name="Lawrence Berkeley National Laboratory"/>
            <person name="Jagtap S.S."/>
            <person name="Liu J.-J."/>
            <person name="Walukiewicz H.E."/>
            <person name="Pangilinan J."/>
            <person name="Lipzen A."/>
            <person name="Ahrendt S."/>
            <person name="Koriabine M."/>
            <person name="Cobaugh K."/>
            <person name="Salamov A."/>
            <person name="Yoshinaga Y."/>
            <person name="Ng V."/>
            <person name="Daum C."/>
            <person name="Grigoriev I.V."/>
            <person name="Slininger P.J."/>
            <person name="Dien B.S."/>
            <person name="Jin Y.-S."/>
            <person name="Rao C.V."/>
        </authorList>
    </citation>
    <scope>NUCLEOTIDE SEQUENCE</scope>
    <source>
        <strain evidence="3">NRRL Y-64009</strain>
    </source>
</reference>
<proteinExistence type="predicted"/>
<evidence type="ECO:0000256" key="1">
    <source>
        <dbReference type="ARBA" id="ARBA00022801"/>
    </source>
</evidence>
<name>A0AAD7QUU7_9ASCO</name>
<dbReference type="PANTHER" id="PTHR48081:SF3">
    <property type="entry name" value="ALPHA_BETA HYDROLASE FOLD-3 DOMAIN-CONTAINING PROTEIN"/>
    <property type="match status" value="1"/>
</dbReference>
<dbReference type="SUPFAM" id="SSF53474">
    <property type="entry name" value="alpha/beta-Hydrolases"/>
    <property type="match status" value="1"/>
</dbReference>
<dbReference type="InterPro" id="IPR029058">
    <property type="entry name" value="AB_hydrolase_fold"/>
</dbReference>
<dbReference type="Pfam" id="PF07859">
    <property type="entry name" value="Abhydrolase_3"/>
    <property type="match status" value="1"/>
</dbReference>
<dbReference type="EMBL" id="JARPMG010000003">
    <property type="protein sequence ID" value="KAJ8101952.1"/>
    <property type="molecule type" value="Genomic_DNA"/>
</dbReference>
<dbReference type="InterPro" id="IPR050300">
    <property type="entry name" value="GDXG_lipolytic_enzyme"/>
</dbReference>
<dbReference type="AlphaFoldDB" id="A0AAD7QUU7"/>
<accession>A0AAD7QUU7</accession>
<dbReference type="PANTHER" id="PTHR48081">
    <property type="entry name" value="AB HYDROLASE SUPERFAMILY PROTEIN C4A8.06C"/>
    <property type="match status" value="1"/>
</dbReference>
<dbReference type="InterPro" id="IPR013094">
    <property type="entry name" value="AB_hydrolase_3"/>
</dbReference>
<gene>
    <name evidence="3" type="ORF">POJ06DRAFT_74311</name>
</gene>
<organism evidence="3 4">
    <name type="scientific">Lipomyces tetrasporus</name>
    <dbReference type="NCBI Taxonomy" id="54092"/>
    <lineage>
        <taxon>Eukaryota</taxon>
        <taxon>Fungi</taxon>
        <taxon>Dikarya</taxon>
        <taxon>Ascomycota</taxon>
        <taxon>Saccharomycotina</taxon>
        <taxon>Lipomycetes</taxon>
        <taxon>Lipomycetales</taxon>
        <taxon>Lipomycetaceae</taxon>
        <taxon>Lipomyces</taxon>
    </lineage>
</organism>
<dbReference type="Gene3D" id="3.40.50.1820">
    <property type="entry name" value="alpha/beta hydrolase"/>
    <property type="match status" value="1"/>
</dbReference>
<keyword evidence="4" id="KW-1185">Reference proteome</keyword>
<evidence type="ECO:0000313" key="3">
    <source>
        <dbReference type="EMBL" id="KAJ8101952.1"/>
    </source>
</evidence>
<sequence length="309" mass="33907">MASAKFSKFNISTTCFKKVGKHEIKADVLIPKTLSSGTYPVIVRFHGGYMITGSRLFADWFPSWLVEYALLHSAIIVMPDYRLLPESTGADINADVADFWTWVHRDLASFLYSSGSGINVDIEKLLVVGESAGGYLAIQSALSQPSISAAIAAYPMIDLKSDFYSKAFEKPIMGSAMLPASIIDEHITDMSPGQIVSSAEPPARVGLAFAIVQQGRFMDFFGNGPPALFPMEQVEHIQSVPPLFIFHGRDDTAVPVEESESFVATLKTRLPESKVLLVLEPGDHAFDITATVETPWLKQGLEFVTNEWL</sequence>
<keyword evidence="1 3" id="KW-0378">Hydrolase</keyword>